<accession>A0A366ESH3</accession>
<name>A0A366ESH3_9BACI</name>
<feature type="domain" description="ResB-like" evidence="7">
    <location>
        <begin position="64"/>
        <end position="517"/>
    </location>
</feature>
<comment type="caution">
    <text evidence="8">The sequence shown here is derived from an EMBL/GenBank/DDBJ whole genome shotgun (WGS) entry which is preliminary data.</text>
</comment>
<keyword evidence="5 6" id="KW-0472">Membrane</keyword>
<evidence type="ECO:0000256" key="6">
    <source>
        <dbReference type="SAM" id="Phobius"/>
    </source>
</evidence>
<feature type="transmembrane region" description="Helical" evidence="6">
    <location>
        <begin position="66"/>
        <end position="84"/>
    </location>
</feature>
<evidence type="ECO:0000313" key="8">
    <source>
        <dbReference type="EMBL" id="RBP05341.1"/>
    </source>
</evidence>
<dbReference type="GO" id="GO:0016020">
    <property type="term" value="C:membrane"/>
    <property type="evidence" value="ECO:0007669"/>
    <property type="project" value="UniProtKB-SubCell"/>
</dbReference>
<evidence type="ECO:0000313" key="9">
    <source>
        <dbReference type="Proteomes" id="UP000252118"/>
    </source>
</evidence>
<sequence>MSNVKCECGHQIKAGTEFCESCGKPITLIEGQKLLNMRYEGVARRSKTSQKTIVDKIWNFFSSVKVGIWIIFLTLVASAIGTFLPQEMYIPQNITPADFYKDQYGTIGFLFYSLGFHNLYGSWWYMLLLASMGLSLIIASLDRVVPLYRALKKQRVTRHDSFLKRQRIFGVTPIIDHQESIEKVSNNLKEKRYKVRKENGNILAEKGRFSRWGPYVNHLGLIIVLIGAMLRFFPGMYVDEILWVRDGETETVPGTDRKYYIKNEKFIFETYGEEDEKFQETIDEVGNTIPKTYQTNAILYKNKNQGMAGAKPELVQIKEGPITVNNPMKIEGFAFYQTSYRQGEFHKMRFELEEKESGETFGNIELDLLNPKTNFDLGNGYRVEVLDYFPDFEFDSEEGPITKSSLPNNPAFIFKMFTPETPEGETSFVAIQQNLEPLGENQYKMTFSGLDVRSLSGLTIRKDHTLWILGIGGFIFMIGLIQGLYWNHRRVWVQVHGDEVLIAAHTSKNWYGIKKDIEYVVESTGLNIPADQAEDKGEKKND</sequence>
<comment type="subcellular location">
    <subcellularLocation>
        <location evidence="1">Membrane</location>
        <topology evidence="1">Multi-pass membrane protein</topology>
    </subcellularLocation>
</comment>
<evidence type="ECO:0000256" key="4">
    <source>
        <dbReference type="ARBA" id="ARBA00022989"/>
    </source>
</evidence>
<dbReference type="OrthoDB" id="9770923at2"/>
<feature type="transmembrane region" description="Helical" evidence="6">
    <location>
        <begin position="215"/>
        <end position="233"/>
    </location>
</feature>
<reference evidence="8 9" key="1">
    <citation type="submission" date="2018-06" db="EMBL/GenBank/DDBJ databases">
        <title>Freshwater and sediment microbial communities from various areas in North America, analyzing microbe dynamics in response to fracking.</title>
        <authorList>
            <person name="Lamendella R."/>
        </authorList>
    </citation>
    <scope>NUCLEOTIDE SEQUENCE [LARGE SCALE GENOMIC DNA]</scope>
    <source>
        <strain evidence="8 9">97B</strain>
    </source>
</reference>
<keyword evidence="2 6" id="KW-0812">Transmembrane</keyword>
<dbReference type="EMBL" id="QNRJ01000004">
    <property type="protein sequence ID" value="RBP05341.1"/>
    <property type="molecule type" value="Genomic_DNA"/>
</dbReference>
<dbReference type="InterPro" id="IPR007816">
    <property type="entry name" value="ResB-like_domain"/>
</dbReference>
<dbReference type="PANTHER" id="PTHR31566:SF0">
    <property type="entry name" value="CYTOCHROME C BIOGENESIS PROTEIN CCS1, CHLOROPLASTIC"/>
    <property type="match status" value="1"/>
</dbReference>
<feature type="transmembrane region" description="Helical" evidence="6">
    <location>
        <begin position="123"/>
        <end position="145"/>
    </location>
</feature>
<keyword evidence="4 6" id="KW-1133">Transmembrane helix</keyword>
<dbReference type="InterPro" id="IPR023494">
    <property type="entry name" value="Cyt_c_bgen_Ccs1/CcsB/ResB"/>
</dbReference>
<dbReference type="Proteomes" id="UP000252118">
    <property type="component" value="Unassembled WGS sequence"/>
</dbReference>
<protein>
    <submittedName>
        <fullName evidence="8">Cytochrome c biogenesis protein</fullName>
    </submittedName>
</protein>
<evidence type="ECO:0000256" key="3">
    <source>
        <dbReference type="ARBA" id="ARBA00022748"/>
    </source>
</evidence>
<dbReference type="RefSeq" id="WP_113968847.1">
    <property type="nucleotide sequence ID" value="NZ_QNRJ01000004.1"/>
</dbReference>
<evidence type="ECO:0000256" key="2">
    <source>
        <dbReference type="ARBA" id="ARBA00022692"/>
    </source>
</evidence>
<organism evidence="8 9">
    <name type="scientific">Rossellomorea aquimaris</name>
    <dbReference type="NCBI Taxonomy" id="189382"/>
    <lineage>
        <taxon>Bacteria</taxon>
        <taxon>Bacillati</taxon>
        <taxon>Bacillota</taxon>
        <taxon>Bacilli</taxon>
        <taxon>Bacillales</taxon>
        <taxon>Bacillaceae</taxon>
        <taxon>Rossellomorea</taxon>
    </lineage>
</organism>
<proteinExistence type="predicted"/>
<dbReference type="GO" id="GO:0017004">
    <property type="term" value="P:cytochrome complex assembly"/>
    <property type="evidence" value="ECO:0007669"/>
    <property type="project" value="UniProtKB-KW"/>
</dbReference>
<gene>
    <name evidence="8" type="ORF">DET59_10458</name>
</gene>
<dbReference type="Pfam" id="PF05140">
    <property type="entry name" value="ResB"/>
    <property type="match status" value="1"/>
</dbReference>
<dbReference type="AlphaFoldDB" id="A0A366ESH3"/>
<evidence type="ECO:0000256" key="1">
    <source>
        <dbReference type="ARBA" id="ARBA00004141"/>
    </source>
</evidence>
<keyword evidence="3" id="KW-0201">Cytochrome c-type biogenesis</keyword>
<dbReference type="PANTHER" id="PTHR31566">
    <property type="entry name" value="CYTOCHROME C BIOGENESIS PROTEIN CCS1, CHLOROPLASTIC"/>
    <property type="match status" value="1"/>
</dbReference>
<evidence type="ECO:0000256" key="5">
    <source>
        <dbReference type="ARBA" id="ARBA00023136"/>
    </source>
</evidence>
<evidence type="ECO:0000259" key="7">
    <source>
        <dbReference type="Pfam" id="PF05140"/>
    </source>
</evidence>
<feature type="transmembrane region" description="Helical" evidence="6">
    <location>
        <begin position="466"/>
        <end position="486"/>
    </location>
</feature>